<evidence type="ECO:0000313" key="2">
    <source>
        <dbReference type="EMBL" id="GMI30653.1"/>
    </source>
</evidence>
<gene>
    <name evidence="2" type="ORF">TrRE_jg12824</name>
</gene>
<protein>
    <recommendedName>
        <fullName evidence="1">SET domain-containing protein</fullName>
    </recommendedName>
</protein>
<dbReference type="CDD" id="cd08161">
    <property type="entry name" value="SET"/>
    <property type="match status" value="1"/>
</dbReference>
<dbReference type="PROSITE" id="PS50280">
    <property type="entry name" value="SET"/>
    <property type="match status" value="1"/>
</dbReference>
<organism evidence="2 3">
    <name type="scientific">Triparma retinervis</name>
    <dbReference type="NCBI Taxonomy" id="2557542"/>
    <lineage>
        <taxon>Eukaryota</taxon>
        <taxon>Sar</taxon>
        <taxon>Stramenopiles</taxon>
        <taxon>Ochrophyta</taxon>
        <taxon>Bolidophyceae</taxon>
        <taxon>Parmales</taxon>
        <taxon>Triparmaceae</taxon>
        <taxon>Triparma</taxon>
    </lineage>
</organism>
<name>A0A9W7G287_9STRA</name>
<dbReference type="InterPro" id="IPR046341">
    <property type="entry name" value="SET_dom_sf"/>
</dbReference>
<feature type="domain" description="SET" evidence="1">
    <location>
        <begin position="25"/>
        <end position="184"/>
    </location>
</feature>
<keyword evidence="3" id="KW-1185">Reference proteome</keyword>
<evidence type="ECO:0000313" key="3">
    <source>
        <dbReference type="Proteomes" id="UP001165082"/>
    </source>
</evidence>
<dbReference type="Pfam" id="PF00856">
    <property type="entry name" value="SET"/>
    <property type="match status" value="1"/>
</dbReference>
<sequence>MRSLSIPLFIYLPALRMPLLRGRLPDLLIARTRLGPSTVPSAGRGLFVTRGVAAGELLTLFPADALLFRDNDMSEISGVLYGNIRSGDPLTSDSSRAYELRVSAQHSIVGDPKLDTDRAYFAHFANDFRALLGSSDEERADYKRESGLAANAFFQIFEPESPCHMGLFAIRDIAEGEEVFVSYTEGYWLSRGCK</sequence>
<dbReference type="InterPro" id="IPR001214">
    <property type="entry name" value="SET_dom"/>
</dbReference>
<accession>A0A9W7G287</accession>
<dbReference type="Proteomes" id="UP001165082">
    <property type="component" value="Unassembled WGS sequence"/>
</dbReference>
<reference evidence="2" key="1">
    <citation type="submission" date="2022-07" db="EMBL/GenBank/DDBJ databases">
        <title>Genome analysis of Parmales, a sister group of diatoms, reveals the evolutionary specialization of diatoms from phago-mixotrophs to photoautotrophs.</title>
        <authorList>
            <person name="Ban H."/>
            <person name="Sato S."/>
            <person name="Yoshikawa S."/>
            <person name="Kazumasa Y."/>
            <person name="Nakamura Y."/>
            <person name="Ichinomiya M."/>
            <person name="Saitoh K."/>
            <person name="Sato N."/>
            <person name="Blanc-Mathieu R."/>
            <person name="Endo H."/>
            <person name="Kuwata A."/>
            <person name="Ogata H."/>
        </authorList>
    </citation>
    <scope>NUCLEOTIDE SEQUENCE</scope>
</reference>
<evidence type="ECO:0000259" key="1">
    <source>
        <dbReference type="PROSITE" id="PS50280"/>
    </source>
</evidence>
<dbReference type="Gene3D" id="2.170.270.10">
    <property type="entry name" value="SET domain"/>
    <property type="match status" value="1"/>
</dbReference>
<comment type="caution">
    <text evidence="2">The sequence shown here is derived from an EMBL/GenBank/DDBJ whole genome shotgun (WGS) entry which is preliminary data.</text>
</comment>
<dbReference type="SUPFAM" id="SSF82199">
    <property type="entry name" value="SET domain"/>
    <property type="match status" value="1"/>
</dbReference>
<proteinExistence type="predicted"/>
<dbReference type="AlphaFoldDB" id="A0A9W7G287"/>
<dbReference type="OrthoDB" id="203136at2759"/>
<dbReference type="EMBL" id="BRXZ01007640">
    <property type="protein sequence ID" value="GMI30653.1"/>
    <property type="molecule type" value="Genomic_DNA"/>
</dbReference>